<gene>
    <name evidence="2" type="ordered locus">Bgr_17570</name>
</gene>
<sequence>MAAAWTMILIILLGGVFDLFLTIPIVALYISFIKRLISYYKVTKQLNAALKKRV</sequence>
<dbReference type="eggNOG" id="ENOG503143M">
    <property type="taxonomic scope" value="Bacteria"/>
</dbReference>
<evidence type="ECO:0000313" key="3">
    <source>
        <dbReference type="Proteomes" id="UP000001489"/>
    </source>
</evidence>
<keyword evidence="3" id="KW-1185">Reference proteome</keyword>
<accession>C6AAD4</accession>
<dbReference type="STRING" id="634504.Bgr_17570"/>
<dbReference type="EMBL" id="CP001562">
    <property type="protein sequence ID" value="ACS51873.1"/>
    <property type="molecule type" value="Genomic_DNA"/>
</dbReference>
<evidence type="ECO:0000256" key="1">
    <source>
        <dbReference type="SAM" id="Phobius"/>
    </source>
</evidence>
<dbReference type="HOGENOM" id="CLU_208316_0_0_5"/>
<organism evidence="2 3">
    <name type="scientific">Bartonella grahamii (strain as4aup)</name>
    <dbReference type="NCBI Taxonomy" id="634504"/>
    <lineage>
        <taxon>Bacteria</taxon>
        <taxon>Pseudomonadati</taxon>
        <taxon>Pseudomonadota</taxon>
        <taxon>Alphaproteobacteria</taxon>
        <taxon>Hyphomicrobiales</taxon>
        <taxon>Bartonellaceae</taxon>
        <taxon>Bartonella</taxon>
    </lineage>
</organism>
<reference evidence="2 3" key="1">
    <citation type="journal article" date="2009" name="PLoS Genet.">
        <title>Run-off replication of host-adaptability genes is associated with gene transfer agents in the genome of mouse-infecting Bartonella grahamii.</title>
        <authorList>
            <person name="Berglund E.C."/>
            <person name="Frank A.C."/>
            <person name="Calteau A."/>
            <person name="Vinnere Pettersson O."/>
            <person name="Granberg F."/>
            <person name="Eriksson A.-S."/>
            <person name="Naeslund K."/>
            <person name="Holmberg M."/>
            <person name="Lindroos H."/>
            <person name="Andersson S.G."/>
        </authorList>
    </citation>
    <scope>NUCLEOTIDE SEQUENCE [LARGE SCALE GENOMIC DNA]</scope>
    <source>
        <strain evidence="3">as4aup</strain>
    </source>
</reference>
<dbReference type="AlphaFoldDB" id="C6AAD4"/>
<dbReference type="Proteomes" id="UP000001489">
    <property type="component" value="Chromosome"/>
</dbReference>
<dbReference type="KEGG" id="bgr:Bgr_17570"/>
<proteinExistence type="predicted"/>
<name>C6AAD4_BARGA</name>
<evidence type="ECO:0000313" key="2">
    <source>
        <dbReference type="EMBL" id="ACS51873.1"/>
    </source>
</evidence>
<keyword evidence="1" id="KW-0812">Transmembrane</keyword>
<protein>
    <submittedName>
        <fullName evidence="2">Uncharacterized protein</fullName>
    </submittedName>
</protein>
<keyword evidence="1" id="KW-1133">Transmembrane helix</keyword>
<keyword evidence="1" id="KW-0472">Membrane</keyword>
<feature type="transmembrane region" description="Helical" evidence="1">
    <location>
        <begin position="6"/>
        <end position="32"/>
    </location>
</feature>